<accession>G4TRU1</accession>
<name>G4TRU1_SERID</name>
<dbReference type="AlphaFoldDB" id="G4TRU1"/>
<evidence type="ECO:0000313" key="4">
    <source>
        <dbReference type="Proteomes" id="UP000007148"/>
    </source>
</evidence>
<evidence type="ECO:0000256" key="1">
    <source>
        <dbReference type="SAM" id="Phobius"/>
    </source>
</evidence>
<gene>
    <name evidence="3" type="ORF">PIIN_07988</name>
</gene>
<dbReference type="InParanoid" id="G4TRU1"/>
<dbReference type="OrthoDB" id="3233686at2759"/>
<feature type="transmembrane region" description="Helical" evidence="1">
    <location>
        <begin position="110"/>
        <end position="129"/>
    </location>
</feature>
<keyword evidence="2" id="KW-0732">Signal</keyword>
<proteinExistence type="predicted"/>
<dbReference type="EMBL" id="CAFZ01000273">
    <property type="protein sequence ID" value="CCA74034.1"/>
    <property type="molecule type" value="Genomic_DNA"/>
</dbReference>
<organism evidence="3 4">
    <name type="scientific">Serendipita indica (strain DSM 11827)</name>
    <name type="common">Root endophyte fungus</name>
    <name type="synonym">Piriformospora indica</name>
    <dbReference type="NCBI Taxonomy" id="1109443"/>
    <lineage>
        <taxon>Eukaryota</taxon>
        <taxon>Fungi</taxon>
        <taxon>Dikarya</taxon>
        <taxon>Basidiomycota</taxon>
        <taxon>Agaricomycotina</taxon>
        <taxon>Agaricomycetes</taxon>
        <taxon>Sebacinales</taxon>
        <taxon>Serendipitaceae</taxon>
        <taxon>Serendipita</taxon>
    </lineage>
</organism>
<protein>
    <recommendedName>
        <fullName evidence="5">Golgi apparatus membrane protein TVP38</fullName>
    </recommendedName>
</protein>
<feature type="signal peptide" evidence="2">
    <location>
        <begin position="1"/>
        <end position="21"/>
    </location>
</feature>
<keyword evidence="1" id="KW-1133">Transmembrane helix</keyword>
<dbReference type="Proteomes" id="UP000007148">
    <property type="component" value="Unassembled WGS sequence"/>
</dbReference>
<keyword evidence="1" id="KW-0812">Transmembrane</keyword>
<evidence type="ECO:0000313" key="3">
    <source>
        <dbReference type="EMBL" id="CCA74034.1"/>
    </source>
</evidence>
<feature type="transmembrane region" description="Helical" evidence="1">
    <location>
        <begin position="149"/>
        <end position="172"/>
    </location>
</feature>
<dbReference type="HOGENOM" id="CLU_1200248_0_0_1"/>
<reference evidence="3 4" key="1">
    <citation type="journal article" date="2011" name="PLoS Pathog.">
        <title>Endophytic Life Strategies Decoded by Genome and Transcriptome Analyses of the Mutualistic Root Symbiont Piriformospora indica.</title>
        <authorList>
            <person name="Zuccaro A."/>
            <person name="Lahrmann U."/>
            <person name="Guldener U."/>
            <person name="Langen G."/>
            <person name="Pfiffi S."/>
            <person name="Biedenkopf D."/>
            <person name="Wong P."/>
            <person name="Samans B."/>
            <person name="Grimm C."/>
            <person name="Basiewicz M."/>
            <person name="Murat C."/>
            <person name="Martin F."/>
            <person name="Kogel K.H."/>
        </authorList>
    </citation>
    <scope>NUCLEOTIDE SEQUENCE [LARGE SCALE GENOMIC DNA]</scope>
    <source>
        <strain evidence="3 4">DSM 11827</strain>
    </source>
</reference>
<comment type="caution">
    <text evidence="3">The sequence shown here is derived from an EMBL/GenBank/DDBJ whole genome shotgun (WGS) entry which is preliminary data.</text>
</comment>
<sequence>MAKRNNHLFTLAVLFIAVLLAYRQRNKNPPYTPPSTTDNIYYPSPTTATTASTMTHLPHPHISEARQLPKQVFALLSRIPSPLPLIWALIIWIYHLILSISTPIRIVFDALSVIFAPIILLLSATYHYLVAIPTGIALSIGRTLYPLYVFAATAILFGALVGACGGMLHGGIVKPWSNAKTREADEAIDTAFAHPHRPDQRRQGDAYADDGFVRVKQEDVDDIQRWRQQAW</sequence>
<evidence type="ECO:0000256" key="2">
    <source>
        <dbReference type="SAM" id="SignalP"/>
    </source>
</evidence>
<evidence type="ECO:0008006" key="5">
    <source>
        <dbReference type="Google" id="ProtNLM"/>
    </source>
</evidence>
<keyword evidence="4" id="KW-1185">Reference proteome</keyword>
<feature type="chain" id="PRO_5003468730" description="Golgi apparatus membrane protein TVP38" evidence="2">
    <location>
        <begin position="22"/>
        <end position="231"/>
    </location>
</feature>
<keyword evidence="1" id="KW-0472">Membrane</keyword>
<feature type="transmembrane region" description="Helical" evidence="1">
    <location>
        <begin position="79"/>
        <end position="98"/>
    </location>
</feature>